<evidence type="ECO:0000313" key="1">
    <source>
        <dbReference type="EMBL" id="RAV09228.1"/>
    </source>
</evidence>
<dbReference type="AlphaFoldDB" id="A0A329LNZ9"/>
<evidence type="ECO:0008006" key="3">
    <source>
        <dbReference type="Google" id="ProtNLM"/>
    </source>
</evidence>
<protein>
    <recommendedName>
        <fullName evidence="3">Heparinase</fullName>
    </recommendedName>
</protein>
<dbReference type="RefSeq" id="WP_113036602.1">
    <property type="nucleotide sequence ID" value="NZ_QMFB01000051.1"/>
</dbReference>
<dbReference type="Gene3D" id="1.50.10.100">
    <property type="entry name" value="Chondroitin AC/alginate lyase"/>
    <property type="match status" value="1"/>
</dbReference>
<evidence type="ECO:0000313" key="2">
    <source>
        <dbReference type="Proteomes" id="UP000250369"/>
    </source>
</evidence>
<reference evidence="1 2" key="1">
    <citation type="journal article" date="2009" name="Int. J. Syst. Evol. Microbiol.">
        <title>Paenibacillus contaminans sp. nov., isolated from a contaminated laboratory plate.</title>
        <authorList>
            <person name="Chou J.H."/>
            <person name="Lee J.H."/>
            <person name="Lin M.C."/>
            <person name="Chang P.S."/>
            <person name="Arun A.B."/>
            <person name="Young C.C."/>
            <person name="Chen W.M."/>
        </authorList>
    </citation>
    <scope>NUCLEOTIDE SEQUENCE [LARGE SCALE GENOMIC DNA]</scope>
    <source>
        <strain evidence="1 2">CKOBP-6</strain>
    </source>
</reference>
<name>A0A329LNZ9_9BACL</name>
<dbReference type="Proteomes" id="UP000250369">
    <property type="component" value="Unassembled WGS sequence"/>
</dbReference>
<sequence length="1241" mass="139419">MSDKRYAYPVYKVYEKAAGLGIAAETRFYAGYSNRASECGTDFRMYTDDGNLHIDFGFVHGAPEARHSFTLLFDPAHSGRRPHNAFMIQVGGDGLLKAERYRYMWEEAEERNLIHLEKSGDDRRTRFRLFFPLSMLGQTLAERRIVGFNFFHKAAEGAKQTEYRWSGLPGDTAVIAQGAGDLLFVNGMPEEAIASLTDKAARESEIAYTQWKRQSCPEPRPGWIVSKKRGFTIRIGRQDAERARHQAEHTTWGRKIKEAVLETADYWAAKSDEELLALVPDGNPRALTPGQYFGDPLHEGNRSAFQVCLERPYEYYNPATGVWWRNGMKLTNPGTGEELEFHDGGEGFMAPDGFPNPGVRYMFTASYRLFLLSMLLGSPYCPVLEDKTVCPETSGKKYAGAINNLAYAFVLTGRSEYACKALLLIGRIAELLPYMNGNYGDGTYSDTVNIAEPSTTESSWMSNLLEAADLLYDEIDGLSSRLQECFASLPGPDRGERSEPFCVKKAVYGMLPYLLYSCELEKNKRSDWSMRYIHLQLMIASFMGSGPLMQYVLNEGPYSLQSKIRNSFFRDGRYAYDSPQYIGHICKQMLLMANNNYRFEDGSYFPDGIDMFEDRRYGIAQIGNLYFQLQFGGLTPMFGDTSGDNEEPLAEGRRNGAFDYNPVMEIAFDRMPSLRADIAPILSHFLNEELEAYRLRSAKDTYLNNALLLLATARDRSEYDSYGITSERGQKSCLLQDSETSILRAGTNARNRKHVVLYGQPTAAHEHGDKLGLWIGAYGYHLLSGAGRYPFTWISPKFQGWEVHSAACTIVVKDGQNQKPSYSRLKCHYEGKLLQGSGMENTVAYPGSHMERWCWLVTAPNGEDAYVVDVNFARGGTTFDYNTIGLDLPLDGLQFDGISGERWKTLEGTMAGPEVELYSQPGYGWMKAWKKAKPDRSFSWTFGYKHASLRFHAVPDEGESERELVCALGERGGEETGKSSWLPFVMWRDRDEHADIHAASFVTVLEPFEAKSFIREVRPLKRTDLAGEARRASGEEPVLDLSKGPGQFRAVGIEIVFEDGRRDVVIANREDTEPVSFLDSAGRSFSSDARALLLRYDGDKLEKAEAVGVSRVEAGDFRVARNGTSLTGAVADADYVTGRVSIELSADESIAASELEGRVAFLDAPDYAKPSTYMMRDVTIEGRKLSFQSEMTLFLLDANWEAIEKKHALAGKKRFEFDGKDVYTDIKPGDSFSVHRHVWMG</sequence>
<dbReference type="SUPFAM" id="SSF48230">
    <property type="entry name" value="Chondroitin AC/alginate lyase"/>
    <property type="match status" value="1"/>
</dbReference>
<keyword evidence="2" id="KW-1185">Reference proteome</keyword>
<accession>A0A329LNZ9</accession>
<dbReference type="Gene3D" id="2.70.98.70">
    <property type="match status" value="1"/>
</dbReference>
<dbReference type="InterPro" id="IPR008929">
    <property type="entry name" value="Chondroitin_lyas"/>
</dbReference>
<dbReference type="EMBL" id="QMFB01000051">
    <property type="protein sequence ID" value="RAV09228.1"/>
    <property type="molecule type" value="Genomic_DNA"/>
</dbReference>
<dbReference type="OrthoDB" id="2482382at2"/>
<proteinExistence type="predicted"/>
<gene>
    <name evidence="1" type="ORF">DQG23_39750</name>
</gene>
<organism evidence="1 2">
    <name type="scientific">Paenibacillus contaminans</name>
    <dbReference type="NCBI Taxonomy" id="450362"/>
    <lineage>
        <taxon>Bacteria</taxon>
        <taxon>Bacillati</taxon>
        <taxon>Bacillota</taxon>
        <taxon>Bacilli</taxon>
        <taxon>Bacillales</taxon>
        <taxon>Paenibacillaceae</taxon>
        <taxon>Paenibacillus</taxon>
    </lineage>
</organism>
<comment type="caution">
    <text evidence="1">The sequence shown here is derived from an EMBL/GenBank/DDBJ whole genome shotgun (WGS) entry which is preliminary data.</text>
</comment>